<dbReference type="Pfam" id="PF01103">
    <property type="entry name" value="Omp85"/>
    <property type="match status" value="1"/>
</dbReference>
<feature type="chain" id="PRO_5045106958" description="Translocation and assembly module subunit TamA" evidence="11">
    <location>
        <begin position="22"/>
        <end position="594"/>
    </location>
</feature>
<dbReference type="Proteomes" id="UP000760480">
    <property type="component" value="Unassembled WGS sequence"/>
</dbReference>
<comment type="caution">
    <text evidence="15">The sequence shown here is derived from an EMBL/GenBank/DDBJ whole genome shotgun (WGS) entry which is preliminary data.</text>
</comment>
<keyword evidence="8" id="KW-0998">Cell outer membrane</keyword>
<comment type="subunit">
    <text evidence="10">Interacts with TamB to form the translocation and assembly module (TAM).</text>
</comment>
<dbReference type="InterPro" id="IPR000184">
    <property type="entry name" value="Bac_surfAg_D15"/>
</dbReference>
<accession>A0ABX1TQK8</accession>
<feature type="signal peptide" evidence="11">
    <location>
        <begin position="1"/>
        <end position="21"/>
    </location>
</feature>
<evidence type="ECO:0000256" key="8">
    <source>
        <dbReference type="ARBA" id="ARBA00023237"/>
    </source>
</evidence>
<dbReference type="PANTHER" id="PTHR12815">
    <property type="entry name" value="SORTING AND ASSEMBLY MACHINERY SAMM50 PROTEIN FAMILY MEMBER"/>
    <property type="match status" value="1"/>
</dbReference>
<evidence type="ECO:0000259" key="12">
    <source>
        <dbReference type="Pfam" id="PF01103"/>
    </source>
</evidence>
<evidence type="ECO:0000256" key="6">
    <source>
        <dbReference type="ARBA" id="ARBA00022729"/>
    </source>
</evidence>
<evidence type="ECO:0000256" key="9">
    <source>
        <dbReference type="ARBA" id="ARBA00033063"/>
    </source>
</evidence>
<dbReference type="RefSeq" id="WP_169249660.1">
    <property type="nucleotide sequence ID" value="NZ_SPMZ01000048.1"/>
</dbReference>
<keyword evidence="16" id="KW-1185">Reference proteome</keyword>
<dbReference type="Gene3D" id="2.40.160.50">
    <property type="entry name" value="membrane protein fhac: a member of the omp85/tpsb transporter family"/>
    <property type="match status" value="1"/>
</dbReference>
<keyword evidence="5" id="KW-0812">Transmembrane</keyword>
<evidence type="ECO:0000259" key="13">
    <source>
        <dbReference type="Pfam" id="PF07244"/>
    </source>
</evidence>
<name>A0ABX1TQK8_9GAMM</name>
<dbReference type="InterPro" id="IPR035243">
    <property type="entry name" value="TamA_POTRA_Dom_1"/>
</dbReference>
<evidence type="ECO:0000256" key="3">
    <source>
        <dbReference type="ARBA" id="ARBA00015419"/>
    </source>
</evidence>
<evidence type="ECO:0000256" key="7">
    <source>
        <dbReference type="ARBA" id="ARBA00023136"/>
    </source>
</evidence>
<dbReference type="EMBL" id="SPMZ01000048">
    <property type="protein sequence ID" value="NMQ20388.1"/>
    <property type="molecule type" value="Genomic_DNA"/>
</dbReference>
<dbReference type="Pfam" id="PF07244">
    <property type="entry name" value="POTRA"/>
    <property type="match status" value="1"/>
</dbReference>
<sequence>MPQSGLTLLQSWFLFCCLTLAVDSLSAQEPESPPTANPSLTLTVEGVDGPLRDNVLAFLELNRFAGKPAPDEVRLRWLHNNAEREIRKALEPFGYFEPTIEASLTRTPEGWVARYRIEPGRPLRIAEIDVKVLGEGAQDPAFQKLLDNLPLAQGQTLDQPKYEQIKAAMELLATEHGYFNARFTERSIRVDLQAYSATIHLHYDTGQRFRFGNIAFKQDFLSPELLARYPRFKPGDPYNVNQLLKLQSDLGNSNYFSQVEVNAPPDASTATTPVDVTLEPGKKRKYSAGLGYGTDTGFRGKLRVERRWLNPQGHHYEAELGYSQIKSLIAFKYMIPGTDPTTDEYAITTGYVRQNDNDKDYETYKIGGSLQQQDGKWLKNYSLNLQYEEYTIGNRPSSEQSLLLIPSLDWTWVDADDRAYPHRGLLFGFGLRGASTALLSDTNFLQGLLQLRWIHALNDSNRLLVRGNFGATVVDNFEKLPTSLRFFTGGDASVRGYAYESIGPTDPDGTVVGGKNLAVASLEYEHRIWGNWGIAAFVDTGDAFDGASPDLKTGAGLGVRWLSPVGPLRVDFASGLDRPPGSAFRFSFSIGPDL</sequence>
<feature type="domain" description="POTRA" evidence="13">
    <location>
        <begin position="211"/>
        <end position="281"/>
    </location>
</feature>
<evidence type="ECO:0000259" key="14">
    <source>
        <dbReference type="Pfam" id="PF17243"/>
    </source>
</evidence>
<evidence type="ECO:0000313" key="15">
    <source>
        <dbReference type="EMBL" id="NMQ20388.1"/>
    </source>
</evidence>
<evidence type="ECO:0000256" key="5">
    <source>
        <dbReference type="ARBA" id="ARBA00022692"/>
    </source>
</evidence>
<dbReference type="Pfam" id="PF17243">
    <property type="entry name" value="POTRA_TamA_1"/>
    <property type="match status" value="1"/>
</dbReference>
<dbReference type="InterPro" id="IPR039910">
    <property type="entry name" value="D15-like"/>
</dbReference>
<evidence type="ECO:0000256" key="2">
    <source>
        <dbReference type="ARBA" id="ARBA00010248"/>
    </source>
</evidence>
<feature type="domain" description="TamA POTRA" evidence="14">
    <location>
        <begin position="42"/>
        <end position="119"/>
    </location>
</feature>
<evidence type="ECO:0000256" key="4">
    <source>
        <dbReference type="ARBA" id="ARBA00022452"/>
    </source>
</evidence>
<evidence type="ECO:0000256" key="1">
    <source>
        <dbReference type="ARBA" id="ARBA00004442"/>
    </source>
</evidence>
<evidence type="ECO:0000256" key="10">
    <source>
        <dbReference type="ARBA" id="ARBA00093548"/>
    </source>
</evidence>
<dbReference type="InterPro" id="IPR010827">
    <property type="entry name" value="BamA/TamA_POTRA"/>
</dbReference>
<keyword evidence="7" id="KW-0472">Membrane</keyword>
<dbReference type="PANTHER" id="PTHR12815:SF47">
    <property type="entry name" value="TRANSLOCATION AND ASSEMBLY MODULE SUBUNIT TAMA"/>
    <property type="match status" value="1"/>
</dbReference>
<keyword evidence="6 11" id="KW-0732">Signal</keyword>
<keyword evidence="4" id="KW-1134">Transmembrane beta strand</keyword>
<feature type="domain" description="Bacterial surface antigen (D15)" evidence="12">
    <location>
        <begin position="313"/>
        <end position="591"/>
    </location>
</feature>
<organism evidence="15 16">
    <name type="scientific">Candidatus Competibacter phosphatis</name>
    <dbReference type="NCBI Taxonomy" id="221280"/>
    <lineage>
        <taxon>Bacteria</taxon>
        <taxon>Pseudomonadati</taxon>
        <taxon>Pseudomonadota</taxon>
        <taxon>Gammaproteobacteria</taxon>
        <taxon>Candidatus Competibacteraceae</taxon>
        <taxon>Candidatus Competibacter</taxon>
    </lineage>
</organism>
<proteinExistence type="inferred from homology"/>
<dbReference type="Gene3D" id="3.10.20.310">
    <property type="entry name" value="membrane protein fhac"/>
    <property type="match status" value="3"/>
</dbReference>
<protein>
    <recommendedName>
        <fullName evidence="3">Translocation and assembly module subunit TamA</fullName>
    </recommendedName>
    <alternativeName>
        <fullName evidence="9">Autotransporter assembly factor TamA</fullName>
    </alternativeName>
</protein>
<evidence type="ECO:0000313" key="16">
    <source>
        <dbReference type="Proteomes" id="UP000760480"/>
    </source>
</evidence>
<comment type="subcellular location">
    <subcellularLocation>
        <location evidence="1">Cell outer membrane</location>
    </subcellularLocation>
</comment>
<evidence type="ECO:0000256" key="11">
    <source>
        <dbReference type="SAM" id="SignalP"/>
    </source>
</evidence>
<reference evidence="15 16" key="1">
    <citation type="submission" date="2019-03" db="EMBL/GenBank/DDBJ databases">
        <title>Metabolic reconstructions from genomes of highly enriched 'Candidatus Accumulibacter' and 'Candidatus Competibacter' bioreactor populations.</title>
        <authorList>
            <person name="Annavajhala M.K."/>
            <person name="Welles L."/>
            <person name="Abbas B."/>
            <person name="Sorokin D."/>
            <person name="Park H."/>
            <person name="Van Loosdrecht M."/>
            <person name="Chandran K."/>
        </authorList>
    </citation>
    <scope>NUCLEOTIDE SEQUENCE [LARGE SCALE GENOMIC DNA]</scope>
    <source>
        <strain evidence="15 16">SBR_G</strain>
    </source>
</reference>
<gene>
    <name evidence="15" type="ORF">E4P82_14990</name>
</gene>
<comment type="similarity">
    <text evidence="2">Belongs to the TamA family.</text>
</comment>